<dbReference type="InterPro" id="IPR001240">
    <property type="entry name" value="PRAI_dom"/>
</dbReference>
<reference evidence="12 13" key="1">
    <citation type="submission" date="2019-08" db="EMBL/GenBank/DDBJ databases">
        <title>Bacillus genomes from the desert of Cuatro Cienegas, Coahuila.</title>
        <authorList>
            <person name="Olmedo-Alvarez G."/>
        </authorList>
    </citation>
    <scope>NUCLEOTIDE SEQUENCE [LARGE SCALE GENOMIC DNA]</scope>
    <source>
        <strain evidence="12 13">CH40_1T</strain>
    </source>
</reference>
<evidence type="ECO:0000256" key="2">
    <source>
        <dbReference type="ARBA" id="ARBA00004664"/>
    </source>
</evidence>
<evidence type="ECO:0000313" key="13">
    <source>
        <dbReference type="Proteomes" id="UP000323317"/>
    </source>
</evidence>
<feature type="domain" description="N-(5'phosphoribosyl) anthranilate isomerase (PRAI)" evidence="11">
    <location>
        <begin position="4"/>
        <end position="196"/>
    </location>
</feature>
<evidence type="ECO:0000256" key="6">
    <source>
        <dbReference type="ARBA" id="ARBA00022605"/>
    </source>
</evidence>
<dbReference type="EMBL" id="VTEH01000014">
    <property type="protein sequence ID" value="TYR74082.1"/>
    <property type="molecule type" value="Genomic_DNA"/>
</dbReference>
<evidence type="ECO:0000259" key="11">
    <source>
        <dbReference type="Pfam" id="PF00697"/>
    </source>
</evidence>
<proteinExistence type="inferred from homology"/>
<evidence type="ECO:0000256" key="1">
    <source>
        <dbReference type="ARBA" id="ARBA00001164"/>
    </source>
</evidence>
<keyword evidence="6 10" id="KW-0028">Amino-acid biosynthesis</keyword>
<sequence length="209" mass="22430">MVKVKICGIMTVEHAEAAVHAGVDAVGFIFAESRRRISSETAKKIGEIIPASVLKIGVFVDATKKEIEETAETAGLDYVQLHGSETPEFMESLAVPVYKAISIKKETDLAGIERYPGSLVLVDSGHGAGKGGSGLTFDWSYLKDLSIPHHIILAGGLTAGNIDAAIEEVNPFMVDVSSGVETEGTKDIRKMVEFLNKAKDITTKKEEIK</sequence>
<accession>A0A5D4KAA0</accession>
<dbReference type="PANTHER" id="PTHR42894:SF1">
    <property type="entry name" value="N-(5'-PHOSPHORIBOSYL)ANTHRANILATE ISOMERASE"/>
    <property type="match status" value="1"/>
</dbReference>
<dbReference type="SUPFAM" id="SSF51366">
    <property type="entry name" value="Ribulose-phoshate binding barrel"/>
    <property type="match status" value="1"/>
</dbReference>
<dbReference type="Gene3D" id="3.20.20.70">
    <property type="entry name" value="Aldolase class I"/>
    <property type="match status" value="1"/>
</dbReference>
<keyword evidence="7 10" id="KW-0822">Tryptophan biosynthesis</keyword>
<evidence type="ECO:0000256" key="10">
    <source>
        <dbReference type="HAMAP-Rule" id="MF_00135"/>
    </source>
</evidence>
<evidence type="ECO:0000256" key="5">
    <source>
        <dbReference type="ARBA" id="ARBA00022272"/>
    </source>
</evidence>
<gene>
    <name evidence="10" type="primary">trpF</name>
    <name evidence="12" type="ORF">FZC79_16660</name>
</gene>
<evidence type="ECO:0000256" key="9">
    <source>
        <dbReference type="ARBA" id="ARBA00023235"/>
    </source>
</evidence>
<comment type="pathway">
    <text evidence="2 10">Amino-acid biosynthesis; L-tryptophan biosynthesis; L-tryptophan from chorismate: step 3/5.</text>
</comment>
<evidence type="ECO:0000256" key="7">
    <source>
        <dbReference type="ARBA" id="ARBA00022822"/>
    </source>
</evidence>
<evidence type="ECO:0000313" key="12">
    <source>
        <dbReference type="EMBL" id="TYR74082.1"/>
    </source>
</evidence>
<dbReference type="FunFam" id="3.20.20.70:FF:000075">
    <property type="entry name" value="Tryptophan biosynthesis protein TRP1"/>
    <property type="match status" value="1"/>
</dbReference>
<keyword evidence="8 10" id="KW-0057">Aromatic amino acid biosynthesis</keyword>
<name>A0A5D4KAA0_9BACI</name>
<comment type="catalytic activity">
    <reaction evidence="1 10">
        <text>N-(5-phospho-beta-D-ribosyl)anthranilate = 1-(2-carboxyphenylamino)-1-deoxy-D-ribulose 5-phosphate</text>
        <dbReference type="Rhea" id="RHEA:21540"/>
        <dbReference type="ChEBI" id="CHEBI:18277"/>
        <dbReference type="ChEBI" id="CHEBI:58613"/>
        <dbReference type="EC" id="5.3.1.24"/>
    </reaction>
</comment>
<evidence type="ECO:0000256" key="8">
    <source>
        <dbReference type="ARBA" id="ARBA00023141"/>
    </source>
</evidence>
<dbReference type="AlphaFoldDB" id="A0A5D4KAA0"/>
<dbReference type="UniPathway" id="UPA00035">
    <property type="reaction ID" value="UER00042"/>
</dbReference>
<dbReference type="InterPro" id="IPR011060">
    <property type="entry name" value="RibuloseP-bd_barrel"/>
</dbReference>
<dbReference type="Proteomes" id="UP000323317">
    <property type="component" value="Unassembled WGS sequence"/>
</dbReference>
<dbReference type="GO" id="GO:0000162">
    <property type="term" value="P:L-tryptophan biosynthetic process"/>
    <property type="evidence" value="ECO:0007669"/>
    <property type="project" value="UniProtKB-UniRule"/>
</dbReference>
<dbReference type="GO" id="GO:0004640">
    <property type="term" value="F:phosphoribosylanthranilate isomerase activity"/>
    <property type="evidence" value="ECO:0007669"/>
    <property type="project" value="UniProtKB-UniRule"/>
</dbReference>
<dbReference type="EC" id="5.3.1.24" evidence="4 10"/>
<dbReference type="RefSeq" id="WP_148947912.1">
    <property type="nucleotide sequence ID" value="NZ_VTEH01000014.1"/>
</dbReference>
<dbReference type="Pfam" id="PF00697">
    <property type="entry name" value="PRAI"/>
    <property type="match status" value="1"/>
</dbReference>
<comment type="similarity">
    <text evidence="3 10">Belongs to the TrpF family.</text>
</comment>
<keyword evidence="9 10" id="KW-0413">Isomerase</keyword>
<dbReference type="PANTHER" id="PTHR42894">
    <property type="entry name" value="N-(5'-PHOSPHORIBOSYL)ANTHRANILATE ISOMERASE"/>
    <property type="match status" value="1"/>
</dbReference>
<evidence type="ECO:0000256" key="4">
    <source>
        <dbReference type="ARBA" id="ARBA00012572"/>
    </source>
</evidence>
<dbReference type="InterPro" id="IPR044643">
    <property type="entry name" value="TrpF_fam"/>
</dbReference>
<dbReference type="InterPro" id="IPR013785">
    <property type="entry name" value="Aldolase_TIM"/>
</dbReference>
<organism evidence="12 13">
    <name type="scientific">Rossellomorea vietnamensis</name>
    <dbReference type="NCBI Taxonomy" id="218284"/>
    <lineage>
        <taxon>Bacteria</taxon>
        <taxon>Bacillati</taxon>
        <taxon>Bacillota</taxon>
        <taxon>Bacilli</taxon>
        <taxon>Bacillales</taxon>
        <taxon>Bacillaceae</taxon>
        <taxon>Rossellomorea</taxon>
    </lineage>
</organism>
<dbReference type="HAMAP" id="MF_00135">
    <property type="entry name" value="PRAI"/>
    <property type="match status" value="1"/>
</dbReference>
<protein>
    <recommendedName>
        <fullName evidence="5 10">N-(5'-phosphoribosyl)anthranilate isomerase</fullName>
        <shortName evidence="10">PRAI</shortName>
        <ecNumber evidence="4 10">5.3.1.24</ecNumber>
    </recommendedName>
</protein>
<evidence type="ECO:0000256" key="3">
    <source>
        <dbReference type="ARBA" id="ARBA00007571"/>
    </source>
</evidence>
<comment type="caution">
    <text evidence="12">The sequence shown here is derived from an EMBL/GenBank/DDBJ whole genome shotgun (WGS) entry which is preliminary data.</text>
</comment>
<dbReference type="CDD" id="cd00405">
    <property type="entry name" value="PRAI"/>
    <property type="match status" value="1"/>
</dbReference>